<sequence>MLQMDFPTTLSNSRLHMTAPAQAANSANAGQQQIPFNQQHGAGYTHQLATTERIDPCALLNTFGSKKAKKLLPPDFRPSNYTVLVGRTRECQEHAGNRRLRAIVNAHLQQYNEAPDKLEKTAIVTEVYNQVRAATAIGHFVKLEKGRFYEVGERTARERIGAMFRDSLSCKYKSSAKNKVAARMVKKSSRTSQDSNGSMRMAANAVQQYWEDHSSSATTESGPAFEDFSNIFD</sequence>
<organism evidence="3 4">
    <name type="scientific">Seminavis robusta</name>
    <dbReference type="NCBI Taxonomy" id="568900"/>
    <lineage>
        <taxon>Eukaryota</taxon>
        <taxon>Sar</taxon>
        <taxon>Stramenopiles</taxon>
        <taxon>Ochrophyta</taxon>
        <taxon>Bacillariophyta</taxon>
        <taxon>Bacillariophyceae</taxon>
        <taxon>Bacillariophycidae</taxon>
        <taxon>Naviculales</taxon>
        <taxon>Naviculaceae</taxon>
        <taxon>Seminavis</taxon>
    </lineage>
</organism>
<comment type="caution">
    <text evidence="3">The sequence shown here is derived from an EMBL/GenBank/DDBJ whole genome shotgun (WGS) entry which is preliminary data.</text>
</comment>
<feature type="region of interest" description="Disordered" evidence="1">
    <location>
        <begin position="211"/>
        <end position="233"/>
    </location>
</feature>
<protein>
    <submittedName>
        <fullName evidence="3">Nitrilase family, member 2</fullName>
    </submittedName>
</protein>
<dbReference type="Proteomes" id="UP001153069">
    <property type="component" value="Unassembled WGS sequence"/>
</dbReference>
<dbReference type="AlphaFoldDB" id="A0A9N8DLK6"/>
<evidence type="ECO:0000256" key="1">
    <source>
        <dbReference type="SAM" id="MobiDB-lite"/>
    </source>
</evidence>
<evidence type="ECO:0000313" key="4">
    <source>
        <dbReference type="Proteomes" id="UP001153069"/>
    </source>
</evidence>
<dbReference type="InterPro" id="IPR049227">
    <property type="entry name" value="DUF6824"/>
</dbReference>
<dbReference type="Pfam" id="PF20710">
    <property type="entry name" value="DUF6824"/>
    <property type="match status" value="1"/>
</dbReference>
<feature type="domain" description="DUF6824" evidence="2">
    <location>
        <begin position="83"/>
        <end position="166"/>
    </location>
</feature>
<proteinExistence type="predicted"/>
<gene>
    <name evidence="3" type="ORF">SEMRO_149_G068300.1</name>
</gene>
<accession>A0A9N8DLK6</accession>
<reference evidence="3" key="1">
    <citation type="submission" date="2020-06" db="EMBL/GenBank/DDBJ databases">
        <authorList>
            <consortium name="Plant Systems Biology data submission"/>
        </authorList>
    </citation>
    <scope>NUCLEOTIDE SEQUENCE</scope>
    <source>
        <strain evidence="3">D6</strain>
    </source>
</reference>
<evidence type="ECO:0000259" key="2">
    <source>
        <dbReference type="Pfam" id="PF20710"/>
    </source>
</evidence>
<keyword evidence="4" id="KW-1185">Reference proteome</keyword>
<name>A0A9N8DLK6_9STRA</name>
<evidence type="ECO:0000313" key="3">
    <source>
        <dbReference type="EMBL" id="CAB9502861.1"/>
    </source>
</evidence>
<dbReference type="EMBL" id="CAICTM010000148">
    <property type="protein sequence ID" value="CAB9502861.1"/>
    <property type="molecule type" value="Genomic_DNA"/>
</dbReference>